<dbReference type="EMBL" id="JADIXZ010000004">
    <property type="protein sequence ID" value="MBK6301413.1"/>
    <property type="molecule type" value="Genomic_DNA"/>
</dbReference>
<evidence type="ECO:0000259" key="1">
    <source>
        <dbReference type="Pfam" id="PF13391"/>
    </source>
</evidence>
<keyword evidence="2" id="KW-0255">Endonuclease</keyword>
<reference evidence="4 5" key="1">
    <citation type="submission" date="2020-10" db="EMBL/GenBank/DDBJ databases">
        <title>Connecting structure to function with the recovery of over 1000 high-quality activated sludge metagenome-assembled genomes encoding full-length rRNA genes using long-read sequencing.</title>
        <authorList>
            <person name="Singleton C.M."/>
            <person name="Petriglieri F."/>
            <person name="Kristensen J.M."/>
            <person name="Kirkegaard R.H."/>
            <person name="Michaelsen T.Y."/>
            <person name="Andersen M.H."/>
            <person name="Karst S.M."/>
            <person name="Dueholm M.S."/>
            <person name="Nielsen P.H."/>
            <person name="Albertsen M."/>
        </authorList>
    </citation>
    <scope>NUCLEOTIDE SEQUENCE [LARGE SCALE GENOMIC DNA]</scope>
    <source>
        <strain evidence="2">AalE_18-Q3-R2-46_BAT3C.188</strain>
        <strain evidence="3">Ega_18-Q3-R5-49_MAXAC.001</strain>
    </source>
</reference>
<evidence type="ECO:0000313" key="4">
    <source>
        <dbReference type="Proteomes" id="UP000718281"/>
    </source>
</evidence>
<name>A0A935CDZ7_9MICO</name>
<comment type="caution">
    <text evidence="2">The sequence shown here is derived from an EMBL/GenBank/DDBJ whole genome shotgun (WGS) entry which is preliminary data.</text>
</comment>
<dbReference type="Proteomes" id="UP000718281">
    <property type="component" value="Unassembled WGS sequence"/>
</dbReference>
<proteinExistence type="predicted"/>
<feature type="domain" description="HNH nuclease" evidence="1">
    <location>
        <begin position="177"/>
        <end position="225"/>
    </location>
</feature>
<dbReference type="InterPro" id="IPR003615">
    <property type="entry name" value="HNH_nuc"/>
</dbReference>
<dbReference type="EMBL" id="JADJIB010000001">
    <property type="protein sequence ID" value="MBK7272114.1"/>
    <property type="molecule type" value="Genomic_DNA"/>
</dbReference>
<evidence type="ECO:0000313" key="3">
    <source>
        <dbReference type="EMBL" id="MBK7272114.1"/>
    </source>
</evidence>
<organism evidence="2 4">
    <name type="scientific">Candidatus Phosphoribacter hodrii</name>
    <dbReference type="NCBI Taxonomy" id="2953743"/>
    <lineage>
        <taxon>Bacteria</taxon>
        <taxon>Bacillati</taxon>
        <taxon>Actinomycetota</taxon>
        <taxon>Actinomycetes</taxon>
        <taxon>Micrococcales</taxon>
        <taxon>Dermatophilaceae</taxon>
        <taxon>Candidatus Phosphoribacter</taxon>
    </lineage>
</organism>
<sequence length="274" mass="30548">MDALVQHFIYPLSHAGGYVFEGGRQITPDNYWASSLVGKTDEWGMSTGYRLIEPGDWVWAYFSQPIAQILGVGRVVKPVTWHARWGRYSVHIRWDRALTSALKKKPIDYAEYQQQVQGAAVRANKSTVQVLEGWLLDHGSRWVSEARAVKFAQREVLQRLGQAEFRARVLKAYGGTCAITGTTEEGVLQAAHILPIGNGGRHTVANSLLLRADVHNLFDLGLLTITPGMKVAVDPTVTDGIYRGLVGRPVSVPRAVNRQELKKALTEHRSRRNK</sequence>
<evidence type="ECO:0000313" key="2">
    <source>
        <dbReference type="EMBL" id="MBK6301413.1"/>
    </source>
</evidence>
<dbReference type="GO" id="GO:0004519">
    <property type="term" value="F:endonuclease activity"/>
    <property type="evidence" value="ECO:0007669"/>
    <property type="project" value="UniProtKB-KW"/>
</dbReference>
<keyword evidence="2" id="KW-0540">Nuclease</keyword>
<dbReference type="Pfam" id="PF13391">
    <property type="entry name" value="HNH_2"/>
    <property type="match status" value="1"/>
</dbReference>
<protein>
    <submittedName>
        <fullName evidence="2">HNH endonuclease</fullName>
    </submittedName>
</protein>
<accession>A0A935CDZ7</accession>
<evidence type="ECO:0000313" key="5">
    <source>
        <dbReference type="Proteomes" id="UP000726105"/>
    </source>
</evidence>
<dbReference type="AlphaFoldDB" id="A0A935CDZ7"/>
<dbReference type="Proteomes" id="UP000726105">
    <property type="component" value="Unassembled WGS sequence"/>
</dbReference>
<gene>
    <name evidence="2" type="ORF">IPF40_10335</name>
    <name evidence="3" type="ORF">IPI13_02800</name>
</gene>
<keyword evidence="2" id="KW-0378">Hydrolase</keyword>